<feature type="binding site" evidence="10">
    <location>
        <position position="77"/>
    </location>
    <ligand>
        <name>substrate</name>
    </ligand>
</feature>
<evidence type="ECO:0000256" key="10">
    <source>
        <dbReference type="PIRSR" id="PIRSR000705-2"/>
    </source>
</evidence>
<evidence type="ECO:0000256" key="1">
    <source>
        <dbReference type="ARBA" id="ARBA00007420"/>
    </source>
</evidence>
<sequence length="262" mass="29370">MTREGGSGGGMGRCGVALRLALEGNIAVGKSTFLKLLGATFPEWHLVTEPVAQWRKVPAGSTAQASVGSANLLQMMYQEPARWSYTFQTFSCISRLKAMLEPADKGLPETPAAVRVFERSVFSDRYVFAKNLFEAGHLTPLEWAIYQDWHDFLLRHLGPHATLHGFLYLRARPQTCLERLRRRARSEEGGIQLGYLQQLHAQHEHWLHLDGCSFGHAPVLVLDVDKDFEHDVAVQGVLMAQVGWHRWGGFLVLGVPSEPCWL</sequence>
<name>A0A8C5UD93_9PASS</name>
<dbReference type="InterPro" id="IPR050566">
    <property type="entry name" value="Deoxyribonucleoside_kinase"/>
</dbReference>
<proteinExistence type="inferred from homology"/>
<dbReference type="Gene3D" id="3.40.50.300">
    <property type="entry name" value="P-loop containing nucleotide triphosphate hydrolases"/>
    <property type="match status" value="1"/>
</dbReference>
<dbReference type="Proteomes" id="UP000694560">
    <property type="component" value="Unplaced"/>
</dbReference>
<evidence type="ECO:0000259" key="12">
    <source>
        <dbReference type="Pfam" id="PF01712"/>
    </source>
</evidence>
<dbReference type="GO" id="GO:0005739">
    <property type="term" value="C:mitochondrion"/>
    <property type="evidence" value="ECO:0007669"/>
    <property type="project" value="TreeGrafter"/>
</dbReference>
<evidence type="ECO:0000256" key="7">
    <source>
        <dbReference type="ARBA" id="ARBA00047656"/>
    </source>
</evidence>
<feature type="domain" description="Deoxynucleoside kinase" evidence="12">
    <location>
        <begin position="21"/>
        <end position="242"/>
    </location>
</feature>
<evidence type="ECO:0000256" key="3">
    <source>
        <dbReference type="ARBA" id="ARBA00022679"/>
    </source>
</evidence>
<feature type="binding site" evidence="10">
    <location>
        <position position="88"/>
    </location>
    <ligand>
        <name>substrate</name>
    </ligand>
</feature>
<evidence type="ECO:0000256" key="9">
    <source>
        <dbReference type="PIRSR" id="PIRSR000705-1"/>
    </source>
</evidence>
<dbReference type="PANTHER" id="PTHR10513">
    <property type="entry name" value="DEOXYNUCLEOSIDE KINASE"/>
    <property type="match status" value="1"/>
</dbReference>
<dbReference type="GO" id="GO:0004137">
    <property type="term" value="F:deoxycytidine kinase activity"/>
    <property type="evidence" value="ECO:0007669"/>
    <property type="project" value="UniProtKB-EC"/>
</dbReference>
<dbReference type="InterPro" id="IPR031314">
    <property type="entry name" value="DNK_dom"/>
</dbReference>
<feature type="binding site" evidence="10">
    <location>
        <position position="188"/>
    </location>
    <ligand>
        <name>substrate</name>
    </ligand>
</feature>
<dbReference type="InterPro" id="IPR002624">
    <property type="entry name" value="DCK/DGK"/>
</dbReference>
<keyword evidence="4 11" id="KW-0547">Nucleotide-binding</keyword>
<comment type="similarity">
    <text evidence="1">Belongs to the DCK/DGK family.</text>
</comment>
<dbReference type="GO" id="GO:0004136">
    <property type="term" value="F:deoxyadenosine kinase activity"/>
    <property type="evidence" value="ECO:0007669"/>
    <property type="project" value="UniProtKB-ARBA"/>
</dbReference>
<feature type="binding site" evidence="10">
    <location>
        <position position="124"/>
    </location>
    <ligand>
        <name>substrate</name>
    </ligand>
</feature>
<comment type="catalytic activity">
    <reaction evidence="7">
        <text>2'-deoxyguanosine + ATP = dGMP + ADP + H(+)</text>
        <dbReference type="Rhea" id="RHEA:19201"/>
        <dbReference type="ChEBI" id="CHEBI:15378"/>
        <dbReference type="ChEBI" id="CHEBI:17172"/>
        <dbReference type="ChEBI" id="CHEBI:30616"/>
        <dbReference type="ChEBI" id="CHEBI:57673"/>
        <dbReference type="ChEBI" id="CHEBI:456216"/>
        <dbReference type="EC" id="2.7.1.113"/>
    </reaction>
</comment>
<dbReference type="PANTHER" id="PTHR10513:SF8">
    <property type="entry name" value="DEOXYGUANOSINE KINASE, MITOCHONDRIAL"/>
    <property type="match status" value="1"/>
</dbReference>
<dbReference type="GO" id="GO:0004138">
    <property type="term" value="F:deoxyguanosine kinase activity"/>
    <property type="evidence" value="ECO:0007669"/>
    <property type="project" value="UniProtKB-EC"/>
</dbReference>
<dbReference type="AlphaFoldDB" id="A0A8C5UD93"/>
<dbReference type="OrthoDB" id="567086at2759"/>
<dbReference type="CDD" id="cd01673">
    <property type="entry name" value="dNK"/>
    <property type="match status" value="1"/>
</dbReference>
<keyword evidence="5" id="KW-0418">Kinase</keyword>
<dbReference type="Pfam" id="PF01712">
    <property type="entry name" value="dNK"/>
    <property type="match status" value="1"/>
</dbReference>
<dbReference type="InterPro" id="IPR027417">
    <property type="entry name" value="P-loop_NTPase"/>
</dbReference>
<feature type="binding site" evidence="11">
    <location>
        <begin position="24"/>
        <end position="32"/>
    </location>
    <ligand>
        <name>ATP</name>
        <dbReference type="ChEBI" id="CHEBI:30616"/>
    </ligand>
</feature>
<dbReference type="FunFam" id="3.40.50.300:FF:000461">
    <property type="entry name" value="Deoxycytidine kinase"/>
    <property type="match status" value="1"/>
</dbReference>
<evidence type="ECO:0000313" key="13">
    <source>
        <dbReference type="Ensembl" id="ENSMCSP00000020040.1"/>
    </source>
</evidence>
<evidence type="ECO:0000256" key="2">
    <source>
        <dbReference type="ARBA" id="ARBA00011738"/>
    </source>
</evidence>
<evidence type="ECO:0000256" key="6">
    <source>
        <dbReference type="ARBA" id="ARBA00022840"/>
    </source>
</evidence>
<evidence type="ECO:0000256" key="4">
    <source>
        <dbReference type="ARBA" id="ARBA00022741"/>
    </source>
</evidence>
<protein>
    <submittedName>
        <fullName evidence="13">Deoxyguanosine kinase</fullName>
    </submittedName>
</protein>
<feature type="binding site" evidence="11">
    <location>
        <begin position="179"/>
        <end position="183"/>
    </location>
    <ligand>
        <name>ATP</name>
        <dbReference type="ChEBI" id="CHEBI:30616"/>
    </ligand>
</feature>
<accession>A0A8C5UD93</accession>
<keyword evidence="6 11" id="KW-0067">ATP-binding</keyword>
<reference evidence="13" key="2">
    <citation type="submission" date="2025-09" db="UniProtKB">
        <authorList>
            <consortium name="Ensembl"/>
        </authorList>
    </citation>
    <scope>IDENTIFICATION</scope>
</reference>
<organism evidence="13 14">
    <name type="scientific">Malurus cyaneus samueli</name>
    <dbReference type="NCBI Taxonomy" id="2593467"/>
    <lineage>
        <taxon>Eukaryota</taxon>
        <taxon>Metazoa</taxon>
        <taxon>Chordata</taxon>
        <taxon>Craniata</taxon>
        <taxon>Vertebrata</taxon>
        <taxon>Euteleostomi</taxon>
        <taxon>Archelosauria</taxon>
        <taxon>Archosauria</taxon>
        <taxon>Dinosauria</taxon>
        <taxon>Saurischia</taxon>
        <taxon>Theropoda</taxon>
        <taxon>Coelurosauria</taxon>
        <taxon>Aves</taxon>
        <taxon>Neognathae</taxon>
        <taxon>Neoaves</taxon>
        <taxon>Telluraves</taxon>
        <taxon>Australaves</taxon>
        <taxon>Passeriformes</taxon>
        <taxon>Meliphagoidea</taxon>
        <taxon>Maluridae</taxon>
        <taxon>Malurus</taxon>
    </lineage>
</organism>
<reference evidence="13" key="1">
    <citation type="submission" date="2025-08" db="UniProtKB">
        <authorList>
            <consortium name="Ensembl"/>
        </authorList>
    </citation>
    <scope>IDENTIFICATION</scope>
</reference>
<comment type="catalytic activity">
    <reaction evidence="8">
        <text>2'-deoxycytidine + a ribonucleoside 5'-triphosphate = dCMP + a ribonucleoside 5'-diphosphate + H(+)</text>
        <dbReference type="Rhea" id="RHEA:20061"/>
        <dbReference type="ChEBI" id="CHEBI:15378"/>
        <dbReference type="ChEBI" id="CHEBI:15698"/>
        <dbReference type="ChEBI" id="CHEBI:57566"/>
        <dbReference type="ChEBI" id="CHEBI:57930"/>
        <dbReference type="ChEBI" id="CHEBI:61557"/>
        <dbReference type="EC" id="2.7.1.74"/>
    </reaction>
</comment>
<keyword evidence="14" id="KW-1185">Reference proteome</keyword>
<dbReference type="GO" id="GO:0005524">
    <property type="term" value="F:ATP binding"/>
    <property type="evidence" value="ECO:0007669"/>
    <property type="project" value="UniProtKB-KW"/>
</dbReference>
<evidence type="ECO:0000256" key="5">
    <source>
        <dbReference type="ARBA" id="ARBA00022777"/>
    </source>
</evidence>
<evidence type="ECO:0000313" key="14">
    <source>
        <dbReference type="Proteomes" id="UP000694560"/>
    </source>
</evidence>
<evidence type="ECO:0000256" key="11">
    <source>
        <dbReference type="PIRSR" id="PIRSR000705-3"/>
    </source>
</evidence>
<comment type="subunit">
    <text evidence="2">Homodimer.</text>
</comment>
<evidence type="ECO:0000256" key="8">
    <source>
        <dbReference type="ARBA" id="ARBA00048193"/>
    </source>
</evidence>
<dbReference type="PIRSF" id="PIRSF000705">
    <property type="entry name" value="DNK"/>
    <property type="match status" value="1"/>
</dbReference>
<dbReference type="Ensembl" id="ENSMCST00000020557.1">
    <property type="protein sequence ID" value="ENSMCSP00000020040.1"/>
    <property type="gene ID" value="ENSMCSG00000014072.1"/>
</dbReference>
<feature type="active site" description="Proton acceptor" evidence="9">
    <location>
        <position position="118"/>
    </location>
</feature>
<feature type="binding site" evidence="10">
    <location>
        <position position="49"/>
    </location>
    <ligand>
        <name>substrate</name>
    </ligand>
</feature>
<keyword evidence="3" id="KW-0808">Transferase</keyword>
<dbReference type="SUPFAM" id="SSF52540">
    <property type="entry name" value="P-loop containing nucleoside triphosphate hydrolases"/>
    <property type="match status" value="1"/>
</dbReference>
<feature type="binding site" evidence="10">
    <location>
        <position position="119"/>
    </location>
    <ligand>
        <name>substrate</name>
    </ligand>
</feature>